<dbReference type="OrthoDB" id="5379619at2759"/>
<accession>A0A9Q3FNP3</accession>
<dbReference type="InterPro" id="IPR036397">
    <property type="entry name" value="RNaseH_sf"/>
</dbReference>
<dbReference type="Gene3D" id="3.30.420.10">
    <property type="entry name" value="Ribonuclease H-like superfamily/Ribonuclease H"/>
    <property type="match status" value="1"/>
</dbReference>
<reference evidence="2" key="1">
    <citation type="submission" date="2021-03" db="EMBL/GenBank/DDBJ databases">
        <title>Draft genome sequence of rust myrtle Austropuccinia psidii MF-1, a brazilian biotype.</title>
        <authorList>
            <person name="Quecine M.C."/>
            <person name="Pachon D.M.R."/>
            <person name="Bonatelli M.L."/>
            <person name="Correr F.H."/>
            <person name="Franceschini L.M."/>
            <person name="Leite T.F."/>
            <person name="Margarido G.R.A."/>
            <person name="Almeida C.A."/>
            <person name="Ferrarezi J.A."/>
            <person name="Labate C.A."/>
        </authorList>
    </citation>
    <scope>NUCLEOTIDE SEQUENCE</scope>
    <source>
        <strain evidence="2">MF-1</strain>
    </source>
</reference>
<evidence type="ECO:0000313" key="3">
    <source>
        <dbReference type="Proteomes" id="UP000765509"/>
    </source>
</evidence>
<dbReference type="EMBL" id="AVOT02047153">
    <property type="protein sequence ID" value="MBW0542429.1"/>
    <property type="molecule type" value="Genomic_DNA"/>
</dbReference>
<dbReference type="Proteomes" id="UP000765509">
    <property type="component" value="Unassembled WGS sequence"/>
</dbReference>
<feature type="domain" description="Tc1-like transposase DDE" evidence="1">
    <location>
        <begin position="8"/>
        <end position="167"/>
    </location>
</feature>
<evidence type="ECO:0000259" key="1">
    <source>
        <dbReference type="Pfam" id="PF13358"/>
    </source>
</evidence>
<dbReference type="GO" id="GO:0003676">
    <property type="term" value="F:nucleic acid binding"/>
    <property type="evidence" value="ECO:0007669"/>
    <property type="project" value="InterPro"/>
</dbReference>
<gene>
    <name evidence="2" type="ORF">O181_082144</name>
</gene>
<comment type="caution">
    <text evidence="2">The sequence shown here is derived from an EMBL/GenBank/DDBJ whole genome shotgun (WGS) entry which is preliminary data.</text>
</comment>
<organism evidence="2 3">
    <name type="scientific">Austropuccinia psidii MF-1</name>
    <dbReference type="NCBI Taxonomy" id="1389203"/>
    <lineage>
        <taxon>Eukaryota</taxon>
        <taxon>Fungi</taxon>
        <taxon>Dikarya</taxon>
        <taxon>Basidiomycota</taxon>
        <taxon>Pucciniomycotina</taxon>
        <taxon>Pucciniomycetes</taxon>
        <taxon>Pucciniales</taxon>
        <taxon>Sphaerophragmiaceae</taxon>
        <taxon>Austropuccinia</taxon>
    </lineage>
</organism>
<dbReference type="AlphaFoldDB" id="A0A9Q3FNP3"/>
<dbReference type="Pfam" id="PF13358">
    <property type="entry name" value="DDE_3"/>
    <property type="match status" value="1"/>
</dbReference>
<protein>
    <recommendedName>
        <fullName evidence="1">Tc1-like transposase DDE domain-containing protein</fullName>
    </recommendedName>
</protein>
<evidence type="ECO:0000313" key="2">
    <source>
        <dbReference type="EMBL" id="MBW0542429.1"/>
    </source>
</evidence>
<keyword evidence="3" id="KW-1185">Reference proteome</keyword>
<sequence length="207" mass="24002">MVNDWQAVIWTDELVFELGKKSMQTRVWQLPNKKYNIDFMQVNHCSGRRSVMIWGAFCGQFQSNLIIPPTQQRTAQNFVDNVYIPGLIPFIEELEELGLYERENLILMEDGAPIHSAQISTEWQANNNIQKLVWPANSPDLNPIENLWFKMKYTVTTLYNPRTMDELQEAICMAWDSIPVSHLDALLASMPHRMQAVIHNNGAPVRW</sequence>
<dbReference type="InterPro" id="IPR038717">
    <property type="entry name" value="Tc1-like_DDE_dom"/>
</dbReference>
<name>A0A9Q3FNP3_9BASI</name>
<proteinExistence type="predicted"/>